<dbReference type="PROSITE" id="PS51006">
    <property type="entry name" value="PABS_2"/>
    <property type="match status" value="1"/>
</dbReference>
<dbReference type="GO" id="GO:0006596">
    <property type="term" value="P:polyamine biosynthetic process"/>
    <property type="evidence" value="ECO:0007669"/>
    <property type="project" value="UniProtKB-UniRule"/>
</dbReference>
<dbReference type="AlphaFoldDB" id="A0A840BQN3"/>
<evidence type="ECO:0000259" key="5">
    <source>
        <dbReference type="PROSITE" id="PS51006"/>
    </source>
</evidence>
<accession>A0A840BQN3</accession>
<dbReference type="SUPFAM" id="SSF53335">
    <property type="entry name" value="S-adenosyl-L-methionine-dependent methyltransferases"/>
    <property type="match status" value="1"/>
</dbReference>
<feature type="active site" description="Proton acceptor" evidence="4">
    <location>
        <position position="178"/>
    </location>
</feature>
<name>A0A840BQN3_9RHOO</name>
<gene>
    <name evidence="6" type="ORF">GGR36_003125</name>
</gene>
<dbReference type="Proteomes" id="UP000561045">
    <property type="component" value="Unassembled WGS sequence"/>
</dbReference>
<reference evidence="6 7" key="1">
    <citation type="submission" date="2020-08" db="EMBL/GenBank/DDBJ databases">
        <title>Genomic Encyclopedia of Type Strains, Phase IV (KMG-IV): sequencing the most valuable type-strain genomes for metagenomic binning, comparative biology and taxonomic classification.</title>
        <authorList>
            <person name="Goeker M."/>
        </authorList>
    </citation>
    <scope>NUCLEOTIDE SEQUENCE [LARGE SCALE GENOMIC DNA]</scope>
    <source>
        <strain evidence="6 7">DSM 106739</strain>
    </source>
</reference>
<dbReference type="PANTHER" id="PTHR43317">
    <property type="entry name" value="THERMOSPERMINE SYNTHASE ACAULIS5"/>
    <property type="match status" value="1"/>
</dbReference>
<proteinExistence type="inferred from homology"/>
<keyword evidence="3 4" id="KW-0620">Polyamine biosynthesis</keyword>
<sequence>MSRPASIEARVTADGLLEFPANFLQERGVVRVLEAADTDLHHLIRLLRDGEYPRPFVIDDGKLRRLHFTLALVQSEMEIAEPFALHAAYTRKMMAFLLFQPRPKHLVIIGMGGGSLTKFCHRHLLRSRITTVEISADVIALREQFAVPPDDARLAVLCADAVEYFASTEDRADVVLLDGYDENGIVPAFCDERFYLNIRARLKPAGMLVCNLAVKGEDSAAHIDLLREVFHERLIVQEVAGDGNRIAFAFNDEGYPPDWAAVEREARVLSQKLGLDFGGFTQKLAKSAQRAQRRR</sequence>
<evidence type="ECO:0000256" key="3">
    <source>
        <dbReference type="ARBA" id="ARBA00023115"/>
    </source>
</evidence>
<evidence type="ECO:0000313" key="7">
    <source>
        <dbReference type="Proteomes" id="UP000561045"/>
    </source>
</evidence>
<dbReference type="EMBL" id="JACIET010000002">
    <property type="protein sequence ID" value="MBB4013779.1"/>
    <property type="molecule type" value="Genomic_DNA"/>
</dbReference>
<keyword evidence="7" id="KW-1185">Reference proteome</keyword>
<dbReference type="Gene3D" id="3.40.50.150">
    <property type="entry name" value="Vaccinia Virus protein VP39"/>
    <property type="match status" value="1"/>
</dbReference>
<dbReference type="EC" id="2.5.1.16" evidence="6"/>
<comment type="caution">
    <text evidence="6">The sequence shown here is derived from an EMBL/GenBank/DDBJ whole genome shotgun (WGS) entry which is preliminary data.</text>
</comment>
<dbReference type="InterPro" id="IPR030374">
    <property type="entry name" value="PABS"/>
</dbReference>
<dbReference type="InterPro" id="IPR029063">
    <property type="entry name" value="SAM-dependent_MTases_sf"/>
</dbReference>
<evidence type="ECO:0000256" key="2">
    <source>
        <dbReference type="ARBA" id="ARBA00022679"/>
    </source>
</evidence>
<dbReference type="RefSeq" id="WP_183635703.1">
    <property type="nucleotide sequence ID" value="NZ_BAABLE010000005.1"/>
</dbReference>
<protein>
    <submittedName>
        <fullName evidence="6">Spermidine synthase</fullName>
        <ecNumber evidence="6">2.5.1.16</ecNumber>
    </submittedName>
</protein>
<dbReference type="Pfam" id="PF01564">
    <property type="entry name" value="Spermine_synth"/>
    <property type="match status" value="1"/>
</dbReference>
<dbReference type="GO" id="GO:0004766">
    <property type="term" value="F:spermidine synthase activity"/>
    <property type="evidence" value="ECO:0007669"/>
    <property type="project" value="UniProtKB-EC"/>
</dbReference>
<evidence type="ECO:0000256" key="1">
    <source>
        <dbReference type="ARBA" id="ARBA00007867"/>
    </source>
</evidence>
<dbReference type="PANTHER" id="PTHR43317:SF11">
    <property type="entry name" value="POLYAMINE AMINOPROPYLTRANSFERASE 2"/>
    <property type="match status" value="1"/>
</dbReference>
<evidence type="ECO:0000256" key="4">
    <source>
        <dbReference type="PROSITE-ProRule" id="PRU00354"/>
    </source>
</evidence>
<comment type="similarity">
    <text evidence="1">Belongs to the spermidine/spermine synthase family.</text>
</comment>
<feature type="domain" description="PABS" evidence="5">
    <location>
        <begin position="14"/>
        <end position="264"/>
    </location>
</feature>
<organism evidence="6 7">
    <name type="scientific">Niveibacterium umoris</name>
    <dbReference type="NCBI Taxonomy" id="1193620"/>
    <lineage>
        <taxon>Bacteria</taxon>
        <taxon>Pseudomonadati</taxon>
        <taxon>Pseudomonadota</taxon>
        <taxon>Betaproteobacteria</taxon>
        <taxon>Rhodocyclales</taxon>
        <taxon>Rhodocyclaceae</taxon>
        <taxon>Niveibacterium</taxon>
    </lineage>
</organism>
<keyword evidence="2 4" id="KW-0808">Transferase</keyword>
<evidence type="ECO:0000313" key="6">
    <source>
        <dbReference type="EMBL" id="MBB4013779.1"/>
    </source>
</evidence>